<dbReference type="GO" id="GO:0005829">
    <property type="term" value="C:cytosol"/>
    <property type="evidence" value="ECO:0007669"/>
    <property type="project" value="TreeGrafter"/>
</dbReference>
<dbReference type="InterPro" id="IPR004305">
    <property type="entry name" value="Thiaminase-2/PQQC"/>
</dbReference>
<comment type="pathway">
    <text evidence="1 2">Cofactor biosynthesis; thiamine diphosphate biosynthesis.</text>
</comment>
<comment type="catalytic activity">
    <reaction evidence="2">
        <text>4-amino-5-aminomethyl-2-methylpyrimidine + H2O = 4-amino-5-hydroxymethyl-2-methylpyrimidine + NH4(+)</text>
        <dbReference type="Rhea" id="RHEA:31799"/>
        <dbReference type="ChEBI" id="CHEBI:15377"/>
        <dbReference type="ChEBI" id="CHEBI:16892"/>
        <dbReference type="ChEBI" id="CHEBI:28938"/>
        <dbReference type="ChEBI" id="CHEBI:63416"/>
        <dbReference type="EC" id="3.5.99.2"/>
    </reaction>
</comment>
<dbReference type="UniPathway" id="UPA00060"/>
<comment type="function">
    <text evidence="2">Catalyzes an amino-pyrimidine hydrolysis reaction at the C5' of the pyrimidine moiety of thiamine compounds, a reaction that is part of a thiamine salvage pathway.</text>
</comment>
<dbReference type="SUPFAM" id="SSF48613">
    <property type="entry name" value="Heme oxygenase-like"/>
    <property type="match status" value="1"/>
</dbReference>
<dbReference type="GO" id="GO:0009229">
    <property type="term" value="P:thiamine diphosphate biosynthetic process"/>
    <property type="evidence" value="ECO:0007669"/>
    <property type="project" value="UniProtKB-UniPathway"/>
</dbReference>
<evidence type="ECO:0000256" key="2">
    <source>
        <dbReference type="RuleBase" id="RU363093"/>
    </source>
</evidence>
<dbReference type="EMBL" id="JGYW01000005">
    <property type="protein sequence ID" value="KFI58890.1"/>
    <property type="molecule type" value="Genomic_DNA"/>
</dbReference>
<organism evidence="5">
    <name type="scientific">Bifidobacterium gallicum DSM 20093 = LMG 11596</name>
    <dbReference type="NCBI Taxonomy" id="561180"/>
    <lineage>
        <taxon>Bacteria</taxon>
        <taxon>Bacillati</taxon>
        <taxon>Actinomycetota</taxon>
        <taxon>Actinomycetes</taxon>
        <taxon>Bifidobacteriales</taxon>
        <taxon>Bifidobacteriaceae</taxon>
        <taxon>Bifidobacterium</taxon>
    </lineage>
</organism>
<evidence type="ECO:0000313" key="6">
    <source>
        <dbReference type="EMBL" id="KFI58890.1"/>
    </source>
</evidence>
<keyword evidence="2 6" id="KW-0378">Hydrolase</keyword>
<comment type="similarity">
    <text evidence="2">Belongs to the TenA family.</text>
</comment>
<protein>
    <recommendedName>
        <fullName evidence="2">Aminopyrimidine aminohydrolase</fullName>
        <ecNumber evidence="2">3.5.99.2</ecNumber>
    </recommendedName>
</protein>
<reference evidence="5" key="1">
    <citation type="submission" date="2009-11" db="EMBL/GenBank/DDBJ databases">
        <authorList>
            <person name="Weinstock G."/>
            <person name="Sodergren E."/>
            <person name="Clifton S."/>
            <person name="Fulton L."/>
            <person name="Fulton B."/>
            <person name="Courtney L."/>
            <person name="Fronick C."/>
            <person name="Harrison M."/>
            <person name="Strong C."/>
            <person name="Farmer C."/>
            <person name="Delahaunty K."/>
            <person name="Markovic C."/>
            <person name="Hall O."/>
            <person name="Minx P."/>
            <person name="Tomlinson C."/>
            <person name="Mitreva M."/>
            <person name="Nelson J."/>
            <person name="Hou S."/>
            <person name="Wollam A."/>
            <person name="Pepin K.H."/>
            <person name="Johnson M."/>
            <person name="Bhonagiri V."/>
            <person name="Nash W.E."/>
            <person name="Warren W."/>
            <person name="Chinwalla A."/>
            <person name="Mardis E.R."/>
            <person name="Wilson R.K."/>
        </authorList>
    </citation>
    <scope>NUCLEOTIDE SEQUENCE [LARGE SCALE GENOMIC DNA]</scope>
    <source>
        <strain evidence="5">DSM 20093</strain>
    </source>
</reference>
<dbReference type="STRING" id="561180.BIFGAL_03347"/>
<dbReference type="Pfam" id="PF03070">
    <property type="entry name" value="TENA_THI-4"/>
    <property type="match status" value="1"/>
</dbReference>
<feature type="domain" description="Thiaminase-2/PQQC" evidence="4">
    <location>
        <begin position="76"/>
        <end position="282"/>
    </location>
</feature>
<reference evidence="6 7" key="2">
    <citation type="submission" date="2014-03" db="EMBL/GenBank/DDBJ databases">
        <title>Genomics of Bifidobacteria.</title>
        <authorList>
            <person name="Ventura M."/>
            <person name="Milani C."/>
            <person name="Lugli G.A."/>
        </authorList>
    </citation>
    <scope>NUCLEOTIDE SEQUENCE [LARGE SCALE GENOMIC DNA]</scope>
    <source>
        <strain evidence="6 7">LMG 11596</strain>
    </source>
</reference>
<dbReference type="PANTHER" id="PTHR43198">
    <property type="entry name" value="BIFUNCTIONAL TH2 PROTEIN"/>
    <property type="match status" value="1"/>
</dbReference>
<dbReference type="CDD" id="cd19366">
    <property type="entry name" value="TenA_C_BhTenA-like"/>
    <property type="match status" value="1"/>
</dbReference>
<dbReference type="Gene3D" id="1.20.910.10">
    <property type="entry name" value="Heme oxygenase-like"/>
    <property type="match status" value="1"/>
</dbReference>
<evidence type="ECO:0000256" key="3">
    <source>
        <dbReference type="SAM" id="MobiDB-lite"/>
    </source>
</evidence>
<dbReference type="InterPro" id="IPR027574">
    <property type="entry name" value="Thiaminase_II"/>
</dbReference>
<dbReference type="GO" id="GO:0050334">
    <property type="term" value="F:thiaminase activity"/>
    <property type="evidence" value="ECO:0007669"/>
    <property type="project" value="UniProtKB-EC"/>
</dbReference>
<evidence type="ECO:0000313" key="7">
    <source>
        <dbReference type="Proteomes" id="UP000029074"/>
    </source>
</evidence>
<evidence type="ECO:0000259" key="4">
    <source>
        <dbReference type="Pfam" id="PF03070"/>
    </source>
</evidence>
<dbReference type="EMBL" id="ABXB03000002">
    <property type="protein sequence ID" value="EFA23230.1"/>
    <property type="molecule type" value="Genomic_DNA"/>
</dbReference>
<proteinExistence type="inferred from homology"/>
<accession>D1NU26</accession>
<evidence type="ECO:0000256" key="1">
    <source>
        <dbReference type="ARBA" id="ARBA00004948"/>
    </source>
</evidence>
<dbReference type="GO" id="GO:0009228">
    <property type="term" value="P:thiamine biosynthetic process"/>
    <property type="evidence" value="ECO:0007669"/>
    <property type="project" value="UniProtKB-KW"/>
</dbReference>
<sequence length="292" mass="33146">MSHGHDAIKARAHTQGNPGRVKRTGLREAIQPDPLNLLANTIVGRRMSNQGTTMPTISPTDVTTLPPFARRMREAAADVWEEGYKQPFLQELGEGTLAPERFAFYLIQDNLYLNDYAKVHALAVTKTDDVEIMRFMAQVQMNIFNMEQGHHNEALRAYGMDPDEAAAIGQSAFAHAYTSNIMEIAYTKDLVDILVAVLPCAWVYADYGERLMRDFGDNLQDNPYGDWIAMYADPAFWSGGVWLIEHIERLVQGLPEERLAELEASFVRGVQNEYLFWSTAYDRQLGWKPGWR</sequence>
<keyword evidence="2" id="KW-0784">Thiamine biosynthesis</keyword>
<feature type="region of interest" description="Disordered" evidence="3">
    <location>
        <begin position="1"/>
        <end position="22"/>
    </location>
</feature>
<keyword evidence="7" id="KW-1185">Reference proteome</keyword>
<dbReference type="InterPro" id="IPR050967">
    <property type="entry name" value="Thiamine_Salvage_TenA"/>
</dbReference>
<comment type="catalytic activity">
    <reaction evidence="2">
        <text>thiamine + H2O = 5-(2-hydroxyethyl)-4-methylthiazole + 4-amino-5-hydroxymethyl-2-methylpyrimidine + H(+)</text>
        <dbReference type="Rhea" id="RHEA:17509"/>
        <dbReference type="ChEBI" id="CHEBI:15377"/>
        <dbReference type="ChEBI" id="CHEBI:15378"/>
        <dbReference type="ChEBI" id="CHEBI:16892"/>
        <dbReference type="ChEBI" id="CHEBI:17957"/>
        <dbReference type="ChEBI" id="CHEBI:18385"/>
        <dbReference type="EC" id="3.5.99.2"/>
    </reaction>
</comment>
<dbReference type="PANTHER" id="PTHR43198:SF2">
    <property type="entry name" value="SI:CH1073-67J19.1-RELATED"/>
    <property type="match status" value="1"/>
</dbReference>
<dbReference type="NCBIfam" id="TIGR04306">
    <property type="entry name" value="salvage_TenA"/>
    <property type="match status" value="1"/>
</dbReference>
<dbReference type="eggNOG" id="COG0819">
    <property type="taxonomic scope" value="Bacteria"/>
</dbReference>
<evidence type="ECO:0000313" key="5">
    <source>
        <dbReference type="EMBL" id="EFA23230.1"/>
    </source>
</evidence>
<comment type="caution">
    <text evidence="5">The sequence shown here is derived from an EMBL/GenBank/DDBJ whole genome shotgun (WGS) entry which is preliminary data.</text>
</comment>
<dbReference type="EC" id="3.5.99.2" evidence="2"/>
<dbReference type="AlphaFoldDB" id="D1NU26"/>
<gene>
    <name evidence="6" type="ORF">BGLCM_1186</name>
    <name evidence="5" type="ORF">BIFGAL_03347</name>
</gene>
<dbReference type="Proteomes" id="UP000003656">
    <property type="component" value="Unassembled WGS sequence"/>
</dbReference>
<dbReference type="Proteomes" id="UP000029074">
    <property type="component" value="Unassembled WGS sequence"/>
</dbReference>
<dbReference type="InterPro" id="IPR016084">
    <property type="entry name" value="Haem_Oase-like_multi-hlx"/>
</dbReference>
<name>D1NU26_9BIFI</name>